<dbReference type="PROSITE" id="PS51078">
    <property type="entry name" value="ICLR_ED"/>
    <property type="match status" value="1"/>
</dbReference>
<dbReference type="SUPFAM" id="SSF46785">
    <property type="entry name" value="Winged helix' DNA-binding domain"/>
    <property type="match status" value="1"/>
</dbReference>
<protein>
    <submittedName>
        <fullName evidence="6">IclR family transcriptional regulator</fullName>
    </submittedName>
</protein>
<dbReference type="SMART" id="SM00346">
    <property type="entry name" value="HTH_ICLR"/>
    <property type="match status" value="1"/>
</dbReference>
<dbReference type="InterPro" id="IPR036388">
    <property type="entry name" value="WH-like_DNA-bd_sf"/>
</dbReference>
<accession>A0ABP7I5F8</accession>
<evidence type="ECO:0000259" key="4">
    <source>
        <dbReference type="PROSITE" id="PS51077"/>
    </source>
</evidence>
<sequence length="258" mass="27321">MSQVPAATRALRVLRYLAAQPEPVPLERIVAAVGMPRSSAYHLLGAMVAEGFVVHLEDERRYGVGVAAFEAGSGYARQAPLQRIARRPLAALVDQVGQSAHLAVLHGRDVLYVVEERAPGRPPLVTDVGVRLPAQLTASGRAILAELPPAQVRALYPDRAAFVDRHGTGPRSLTALRSVLAETRRRGHADESGEVTPGFESVAAAVHDHNGHPVAAIAVTYPAGADVDLPRTVRAVRRTAATVSGRLGGARPTVPEAR</sequence>
<proteinExistence type="predicted"/>
<dbReference type="PROSITE" id="PS51077">
    <property type="entry name" value="HTH_ICLR"/>
    <property type="match status" value="1"/>
</dbReference>
<dbReference type="InterPro" id="IPR014757">
    <property type="entry name" value="Tscrpt_reg_IclR_C"/>
</dbReference>
<evidence type="ECO:0000259" key="5">
    <source>
        <dbReference type="PROSITE" id="PS51078"/>
    </source>
</evidence>
<dbReference type="Gene3D" id="3.30.450.40">
    <property type="match status" value="1"/>
</dbReference>
<feature type="domain" description="IclR-ED" evidence="5">
    <location>
        <begin position="67"/>
        <end position="249"/>
    </location>
</feature>
<keyword evidence="1" id="KW-0805">Transcription regulation</keyword>
<dbReference type="InterPro" id="IPR005471">
    <property type="entry name" value="Tscrpt_reg_IclR_N"/>
</dbReference>
<dbReference type="PANTHER" id="PTHR30136">
    <property type="entry name" value="HELIX-TURN-HELIX TRANSCRIPTIONAL REGULATOR, ICLR FAMILY"/>
    <property type="match status" value="1"/>
</dbReference>
<keyword evidence="3" id="KW-0804">Transcription</keyword>
<evidence type="ECO:0000313" key="7">
    <source>
        <dbReference type="Proteomes" id="UP001501821"/>
    </source>
</evidence>
<keyword evidence="2" id="KW-0238">DNA-binding</keyword>
<keyword evidence="7" id="KW-1185">Reference proteome</keyword>
<dbReference type="SUPFAM" id="SSF55781">
    <property type="entry name" value="GAF domain-like"/>
    <property type="match status" value="1"/>
</dbReference>
<dbReference type="InterPro" id="IPR050707">
    <property type="entry name" value="HTH_MetabolicPath_Reg"/>
</dbReference>
<dbReference type="InterPro" id="IPR029016">
    <property type="entry name" value="GAF-like_dom_sf"/>
</dbReference>
<evidence type="ECO:0000256" key="2">
    <source>
        <dbReference type="ARBA" id="ARBA00023125"/>
    </source>
</evidence>
<dbReference type="RefSeq" id="WP_344773185.1">
    <property type="nucleotide sequence ID" value="NZ_BAABAH010000003.1"/>
</dbReference>
<gene>
    <name evidence="6" type="ORF">GCM10022242_11200</name>
</gene>
<dbReference type="PANTHER" id="PTHR30136:SF8">
    <property type="entry name" value="TRANSCRIPTIONAL REGULATORY PROTEIN"/>
    <property type="match status" value="1"/>
</dbReference>
<comment type="caution">
    <text evidence="6">The sequence shown here is derived from an EMBL/GenBank/DDBJ whole genome shotgun (WGS) entry which is preliminary data.</text>
</comment>
<organism evidence="6 7">
    <name type="scientific">Nocardioides panacisoli</name>
    <dbReference type="NCBI Taxonomy" id="627624"/>
    <lineage>
        <taxon>Bacteria</taxon>
        <taxon>Bacillati</taxon>
        <taxon>Actinomycetota</taxon>
        <taxon>Actinomycetes</taxon>
        <taxon>Propionibacteriales</taxon>
        <taxon>Nocardioidaceae</taxon>
        <taxon>Nocardioides</taxon>
    </lineage>
</organism>
<name>A0ABP7I5F8_9ACTN</name>
<feature type="domain" description="HTH iclR-type" evidence="4">
    <location>
        <begin position="4"/>
        <end position="66"/>
    </location>
</feature>
<dbReference type="Pfam" id="PF09339">
    <property type="entry name" value="HTH_IclR"/>
    <property type="match status" value="1"/>
</dbReference>
<dbReference type="Gene3D" id="1.10.10.10">
    <property type="entry name" value="Winged helix-like DNA-binding domain superfamily/Winged helix DNA-binding domain"/>
    <property type="match status" value="1"/>
</dbReference>
<evidence type="ECO:0000256" key="3">
    <source>
        <dbReference type="ARBA" id="ARBA00023163"/>
    </source>
</evidence>
<evidence type="ECO:0000313" key="6">
    <source>
        <dbReference type="EMBL" id="GAA3810337.1"/>
    </source>
</evidence>
<reference evidence="7" key="1">
    <citation type="journal article" date="2019" name="Int. J. Syst. Evol. Microbiol.">
        <title>The Global Catalogue of Microorganisms (GCM) 10K type strain sequencing project: providing services to taxonomists for standard genome sequencing and annotation.</title>
        <authorList>
            <consortium name="The Broad Institute Genomics Platform"/>
            <consortium name="The Broad Institute Genome Sequencing Center for Infectious Disease"/>
            <person name="Wu L."/>
            <person name="Ma J."/>
        </authorList>
    </citation>
    <scope>NUCLEOTIDE SEQUENCE [LARGE SCALE GENOMIC DNA]</scope>
    <source>
        <strain evidence="7">JCM 16953</strain>
    </source>
</reference>
<dbReference type="InterPro" id="IPR036390">
    <property type="entry name" value="WH_DNA-bd_sf"/>
</dbReference>
<dbReference type="Pfam" id="PF01614">
    <property type="entry name" value="IclR_C"/>
    <property type="match status" value="1"/>
</dbReference>
<evidence type="ECO:0000256" key="1">
    <source>
        <dbReference type="ARBA" id="ARBA00023015"/>
    </source>
</evidence>
<dbReference type="Proteomes" id="UP001501821">
    <property type="component" value="Unassembled WGS sequence"/>
</dbReference>
<dbReference type="EMBL" id="BAABAH010000003">
    <property type="protein sequence ID" value="GAA3810337.1"/>
    <property type="molecule type" value="Genomic_DNA"/>
</dbReference>